<dbReference type="Pfam" id="PF24626">
    <property type="entry name" value="SH3_Tf2-1"/>
    <property type="match status" value="1"/>
</dbReference>
<feature type="domain" description="Tf2-1-like SH3-like" evidence="1">
    <location>
        <begin position="1"/>
        <end position="39"/>
    </location>
</feature>
<dbReference type="InterPro" id="IPR056924">
    <property type="entry name" value="SH3_Tf2-1"/>
</dbReference>
<reference evidence="3" key="1">
    <citation type="submission" date="2025-08" db="UniProtKB">
        <authorList>
            <consortium name="RefSeq"/>
        </authorList>
    </citation>
    <scope>IDENTIFICATION</scope>
    <source>
        <tissue evidence="3">Etiolated seedlings</tissue>
    </source>
</reference>
<accession>A0A1S2Z4A2</accession>
<dbReference type="PaxDb" id="3827-XP_004514822.1"/>
<dbReference type="AlphaFoldDB" id="A0A1S2Z4A2"/>
<evidence type="ECO:0000313" key="2">
    <source>
        <dbReference type="Proteomes" id="UP000087171"/>
    </source>
</evidence>
<dbReference type="RefSeq" id="XP_004514822.1">
    <property type="nucleotide sequence ID" value="XM_004514765.1"/>
</dbReference>
<protein>
    <submittedName>
        <fullName evidence="3">Uncharacterized protein LOC101494144</fullName>
    </submittedName>
</protein>
<evidence type="ECO:0000259" key="1">
    <source>
        <dbReference type="Pfam" id="PF24626"/>
    </source>
</evidence>
<dbReference type="GeneID" id="101494144"/>
<evidence type="ECO:0000313" key="3">
    <source>
        <dbReference type="RefSeq" id="XP_004514822.1"/>
    </source>
</evidence>
<dbReference type="Proteomes" id="UP000087171">
    <property type="component" value="Unplaced"/>
</dbReference>
<dbReference type="OrthoDB" id="1939135at2759"/>
<sequence>MGPFQILKRVGSIAYQLALPPQLSNLHDVFHVSQLRIYVSDNSHVIAPKSVQLKDNLIFKPRPTRIIDRSTKTLRNKVIPLVKVIWEGLSLEEATSELEEEVLRQYPNLVNISDLLHNS</sequence>
<keyword evidence="2" id="KW-1185">Reference proteome</keyword>
<name>A0A1S2Z4A2_CICAR</name>
<dbReference type="PANTHER" id="PTHR46148:SF60">
    <property type="entry name" value="CHROMO DOMAIN-CONTAINING PROTEIN"/>
    <property type="match status" value="1"/>
</dbReference>
<gene>
    <name evidence="3" type="primary">LOC101494144</name>
</gene>
<organism evidence="2 3">
    <name type="scientific">Cicer arietinum</name>
    <name type="common">Chickpea</name>
    <name type="synonym">Garbanzo</name>
    <dbReference type="NCBI Taxonomy" id="3827"/>
    <lineage>
        <taxon>Eukaryota</taxon>
        <taxon>Viridiplantae</taxon>
        <taxon>Streptophyta</taxon>
        <taxon>Embryophyta</taxon>
        <taxon>Tracheophyta</taxon>
        <taxon>Spermatophyta</taxon>
        <taxon>Magnoliopsida</taxon>
        <taxon>eudicotyledons</taxon>
        <taxon>Gunneridae</taxon>
        <taxon>Pentapetalae</taxon>
        <taxon>rosids</taxon>
        <taxon>fabids</taxon>
        <taxon>Fabales</taxon>
        <taxon>Fabaceae</taxon>
        <taxon>Papilionoideae</taxon>
        <taxon>50 kb inversion clade</taxon>
        <taxon>NPAAA clade</taxon>
        <taxon>Hologalegina</taxon>
        <taxon>IRL clade</taxon>
        <taxon>Cicereae</taxon>
        <taxon>Cicer</taxon>
    </lineage>
</organism>
<dbReference type="KEGG" id="cam:101494144"/>
<proteinExistence type="predicted"/>
<dbReference type="eggNOG" id="KOG0017">
    <property type="taxonomic scope" value="Eukaryota"/>
</dbReference>
<dbReference type="PANTHER" id="PTHR46148">
    <property type="entry name" value="CHROMO DOMAIN-CONTAINING PROTEIN"/>
    <property type="match status" value="1"/>
</dbReference>